<dbReference type="SUPFAM" id="SSF53098">
    <property type="entry name" value="Ribonuclease H-like"/>
    <property type="match status" value="1"/>
</dbReference>
<dbReference type="InterPro" id="IPR012337">
    <property type="entry name" value="RNaseH-like_sf"/>
</dbReference>
<proteinExistence type="predicted"/>
<protein>
    <submittedName>
        <fullName evidence="1">Uncharacterized protein</fullName>
    </submittedName>
</protein>
<dbReference type="Proteomes" id="UP000010482">
    <property type="component" value="Chromosome"/>
</dbReference>
<dbReference type="InterPro" id="IPR036397">
    <property type="entry name" value="RNaseH_sf"/>
</dbReference>
<evidence type="ECO:0000313" key="2">
    <source>
        <dbReference type="Proteomes" id="UP000010482"/>
    </source>
</evidence>
<dbReference type="Gene3D" id="3.30.420.10">
    <property type="entry name" value="Ribonuclease H-like superfamily/Ribonuclease H"/>
    <property type="match status" value="1"/>
</dbReference>
<dbReference type="STRING" id="13035.Dacsa_3412"/>
<name>K9YYB4_DACS8</name>
<reference evidence="1" key="1">
    <citation type="submission" date="2012-04" db="EMBL/GenBank/DDBJ databases">
        <title>Finished genome of Dactylococcopsis salina PCC 8305.</title>
        <authorList>
            <consortium name="US DOE Joint Genome Institute"/>
            <person name="Gugger M."/>
            <person name="Coursin T."/>
            <person name="Rippka R."/>
            <person name="Tandeau De Marsac N."/>
            <person name="Huntemann M."/>
            <person name="Wei C.-L."/>
            <person name="Han J."/>
            <person name="Detter J.C."/>
            <person name="Han C."/>
            <person name="Tapia R."/>
            <person name="Daligault H."/>
            <person name="Chen A."/>
            <person name="Krypides N."/>
            <person name="Mavromatis K."/>
            <person name="Markowitz V."/>
            <person name="Szeto E."/>
            <person name="Ivanova N."/>
            <person name="Ovchinnikova G."/>
            <person name="Pagani I."/>
            <person name="Pati A."/>
            <person name="Goodwin L."/>
            <person name="Peters L."/>
            <person name="Pitluck S."/>
            <person name="Woyke T."/>
            <person name="Kerfeld C."/>
        </authorList>
    </citation>
    <scope>NUCLEOTIDE SEQUENCE [LARGE SCALE GENOMIC DNA]</scope>
    <source>
        <strain evidence="1">PCC 8305</strain>
    </source>
</reference>
<dbReference type="GO" id="GO:0003676">
    <property type="term" value="F:nucleic acid binding"/>
    <property type="evidence" value="ECO:0007669"/>
    <property type="project" value="InterPro"/>
</dbReference>
<dbReference type="HOGENOM" id="CLU_155836_1_0_3"/>
<keyword evidence="2" id="KW-1185">Reference proteome</keyword>
<dbReference type="RefSeq" id="WP_015230883.1">
    <property type="nucleotide sequence ID" value="NC_019780.1"/>
</dbReference>
<evidence type="ECO:0000313" key="1">
    <source>
        <dbReference type="EMBL" id="AFZ51909.1"/>
    </source>
</evidence>
<dbReference type="EMBL" id="CP003944">
    <property type="protein sequence ID" value="AFZ51909.1"/>
    <property type="molecule type" value="Genomic_DNA"/>
</dbReference>
<accession>K9YYB4</accession>
<sequence>MYVNHPETIKEIINKLQEFSVLWLDTEIAAWQTANPKLSLIQVLSDPQATSGDQAYILNAP</sequence>
<dbReference type="eggNOG" id="COG0349">
    <property type="taxonomic scope" value="Bacteria"/>
</dbReference>
<dbReference type="AlphaFoldDB" id="K9YYB4"/>
<gene>
    <name evidence="1" type="ORF">Dacsa_3412</name>
</gene>
<dbReference type="KEGG" id="dsl:Dacsa_3412"/>
<organism evidence="1 2">
    <name type="scientific">Dactylococcopsis salina (strain PCC 8305)</name>
    <name type="common">Myxobactron salinum</name>
    <dbReference type="NCBI Taxonomy" id="13035"/>
    <lineage>
        <taxon>Bacteria</taxon>
        <taxon>Bacillati</taxon>
        <taxon>Cyanobacteriota</taxon>
        <taxon>Cyanophyceae</taxon>
        <taxon>Nodosilineales</taxon>
        <taxon>Cymatolegaceae</taxon>
        <taxon>Dactylococcopsis</taxon>
    </lineage>
</organism>